<dbReference type="Pfam" id="PF22962">
    <property type="entry name" value="Ig_NUP210_7th"/>
    <property type="match status" value="1"/>
</dbReference>
<accession>A0A183H7M7</accession>
<dbReference type="InterPro" id="IPR055099">
    <property type="entry name" value="Ig_NUP210_7th"/>
</dbReference>
<evidence type="ECO:0000259" key="3">
    <source>
        <dbReference type="Pfam" id="PF26181"/>
    </source>
</evidence>
<sequence>MVSGSCEEMPAYDDGCCGFRLNAVTSGDTVATVRFGNMSASIQISAYLPLKLEIPTEIFVMLGSSFVIRTSGGPRPWILDPSKYYSKLIYSDTSNLIANVDLPSQDGQTMAMCKDSKGDMLILVVVGNEVSPTNPLPAKAETKIRVCCGVPTRLSLSLLRPHQNKCPTNARAVSYIQPSTLAVSAFGHCESGPSMGLEKQLDSLTSLKVNWKISDKNMAHIEEDKESELSEVRGILKPREIVGVVEIIATMRTYKIGNRQFHLPQELQSKMQIDVVQDAQAVPSVAVLLNEKRASKTIQLEHGSGHFALVAYDSRIMNAKISNGMVQVSPLAVGKSKLKFMDLCLNKNFTATVSVTDVEEILVEAPEFIALDTEQELQLKIRDMEGFFFVTDDADIMNVQLNVSSNVLMITRIDALHYILRGNVVGVVTLRASARRTNGRILQSQSHNIQVYAPFQLQPKLITLIPDSVFQLEISGGPQPLPAVQYRLNNTSVAIVGSNGLITSKAVGYTKIVGSVSLDNSFSSIEEDQVVVKTVLLTGIHIQLSTSRIQVGQKGWARVDGLNENETPFSFGGALYPLKISWRITTPGIVEIVSSVDAFVTESPENRFQIELEALAVGQAVIHVSVTAPKNSKVFSKDVKHYEDQLVITVTEPLQLTIPSRDPHALRLSPDAELDLKSNR</sequence>
<reference evidence="6" key="1">
    <citation type="submission" date="2016-06" db="UniProtKB">
        <authorList>
            <consortium name="WormBaseParasite"/>
        </authorList>
    </citation>
    <scope>IDENTIFICATION</scope>
</reference>
<dbReference type="InterPro" id="IPR056899">
    <property type="entry name" value="Ig_NUP210_9th"/>
</dbReference>
<gene>
    <name evidence="4" type="ORF">OFLC_LOCUS3488</name>
</gene>
<dbReference type="Proteomes" id="UP000267606">
    <property type="component" value="Unassembled WGS sequence"/>
</dbReference>
<dbReference type="PANTHER" id="PTHR23019">
    <property type="entry name" value="NUCLEAR PORE MEMBRANE GLYCOPROTEIN GP210-RELATED"/>
    <property type="match status" value="1"/>
</dbReference>
<dbReference type="PANTHER" id="PTHR23019:SF0">
    <property type="entry name" value="NUCLEAR PORE MEMBRANE GLYCOPROTEIN 210"/>
    <property type="match status" value="1"/>
</dbReference>
<feature type="domain" description="NUP210 Ig-like" evidence="1">
    <location>
        <begin position="51"/>
        <end position="149"/>
    </location>
</feature>
<reference evidence="4 5" key="2">
    <citation type="submission" date="2018-11" db="EMBL/GenBank/DDBJ databases">
        <authorList>
            <consortium name="Pathogen Informatics"/>
        </authorList>
    </citation>
    <scope>NUCLEOTIDE SEQUENCE [LARGE SCALE GENOMIC DNA]</scope>
</reference>
<organism evidence="6">
    <name type="scientific">Onchocerca flexuosa</name>
    <dbReference type="NCBI Taxonomy" id="387005"/>
    <lineage>
        <taxon>Eukaryota</taxon>
        <taxon>Metazoa</taxon>
        <taxon>Ecdysozoa</taxon>
        <taxon>Nematoda</taxon>
        <taxon>Chromadorea</taxon>
        <taxon>Rhabditida</taxon>
        <taxon>Spirurina</taxon>
        <taxon>Spiruromorpha</taxon>
        <taxon>Filarioidea</taxon>
        <taxon>Onchocercidae</taxon>
        <taxon>Onchocerca</taxon>
    </lineage>
</organism>
<dbReference type="EMBL" id="UZAJ01002338">
    <property type="protein sequence ID" value="VDO36692.1"/>
    <property type="molecule type" value="Genomic_DNA"/>
</dbReference>
<dbReference type="GO" id="GO:0005643">
    <property type="term" value="C:nuclear pore"/>
    <property type="evidence" value="ECO:0007669"/>
    <property type="project" value="TreeGrafter"/>
</dbReference>
<name>A0A183H7M7_9BILA</name>
<dbReference type="AlphaFoldDB" id="A0A183H7M7"/>
<dbReference type="Pfam" id="PF26181">
    <property type="entry name" value="Ig_NUP210_13th"/>
    <property type="match status" value="1"/>
</dbReference>
<dbReference type="Pfam" id="PF24902">
    <property type="entry name" value="Ig_NUP210_9th"/>
    <property type="match status" value="1"/>
</dbReference>
<dbReference type="InterPro" id="IPR045197">
    <property type="entry name" value="NUP210-like"/>
</dbReference>
<protein>
    <submittedName>
        <fullName evidence="6">BIG2 domain-containing protein</fullName>
    </submittedName>
</protein>
<evidence type="ECO:0000259" key="1">
    <source>
        <dbReference type="Pfam" id="PF22962"/>
    </source>
</evidence>
<dbReference type="WBParaSite" id="OFLC_0000348801-mRNA-1">
    <property type="protein sequence ID" value="OFLC_0000348801-mRNA-1"/>
    <property type="gene ID" value="OFLC_0000348801"/>
</dbReference>
<feature type="domain" description="NUP210 Ig-like" evidence="3">
    <location>
        <begin position="537"/>
        <end position="650"/>
    </location>
</feature>
<evidence type="ECO:0000313" key="4">
    <source>
        <dbReference type="EMBL" id="VDO36692.1"/>
    </source>
</evidence>
<feature type="domain" description="NUP210 Ig-like" evidence="2">
    <location>
        <begin position="283"/>
        <end position="355"/>
    </location>
</feature>
<evidence type="ECO:0000313" key="6">
    <source>
        <dbReference type="WBParaSite" id="OFLC_0000348801-mRNA-1"/>
    </source>
</evidence>
<proteinExistence type="predicted"/>
<keyword evidence="5" id="KW-1185">Reference proteome</keyword>
<dbReference type="STRING" id="387005.A0A183H7M7"/>
<evidence type="ECO:0000259" key="2">
    <source>
        <dbReference type="Pfam" id="PF24902"/>
    </source>
</evidence>
<evidence type="ECO:0000313" key="5">
    <source>
        <dbReference type="Proteomes" id="UP000267606"/>
    </source>
</evidence>
<dbReference type="InterPro" id="IPR058779">
    <property type="entry name" value="Ig_NUP210_13th"/>
</dbReference>